<accession>A0A2S0NG52</accession>
<dbReference type="Proteomes" id="UP000237889">
    <property type="component" value="Chromosome"/>
</dbReference>
<evidence type="ECO:0000313" key="2">
    <source>
        <dbReference type="Proteomes" id="UP000237889"/>
    </source>
</evidence>
<keyword evidence="2" id="KW-1185">Reference proteome</keyword>
<protein>
    <submittedName>
        <fullName evidence="1">Uncharacterized protein</fullName>
    </submittedName>
</protein>
<organism evidence="1 2">
    <name type="scientific">Phreatobacter cathodiphilus</name>
    <dbReference type="NCBI Taxonomy" id="1868589"/>
    <lineage>
        <taxon>Bacteria</taxon>
        <taxon>Pseudomonadati</taxon>
        <taxon>Pseudomonadota</taxon>
        <taxon>Alphaproteobacteria</taxon>
        <taxon>Hyphomicrobiales</taxon>
        <taxon>Phreatobacteraceae</taxon>
        <taxon>Phreatobacter</taxon>
    </lineage>
</organism>
<dbReference type="AlphaFoldDB" id="A0A2S0NG52"/>
<proteinExistence type="predicted"/>
<reference evidence="1 2" key="1">
    <citation type="submission" date="2018-03" db="EMBL/GenBank/DDBJ databases">
        <title>Genome sequencing of Phreatobacter sp.</title>
        <authorList>
            <person name="Kim S.-J."/>
            <person name="Heo J."/>
            <person name="Kwon S.-W."/>
        </authorList>
    </citation>
    <scope>NUCLEOTIDE SEQUENCE [LARGE SCALE GENOMIC DNA]</scope>
    <source>
        <strain evidence="1 2">S-12</strain>
    </source>
</reference>
<dbReference type="OrthoDB" id="8481041at2"/>
<name>A0A2S0NG52_9HYPH</name>
<gene>
    <name evidence="1" type="ORF">C6569_20035</name>
</gene>
<dbReference type="KEGG" id="phr:C6569_20035"/>
<evidence type="ECO:0000313" key="1">
    <source>
        <dbReference type="EMBL" id="AVO47150.1"/>
    </source>
</evidence>
<dbReference type="RefSeq" id="WP_106750520.1">
    <property type="nucleotide sequence ID" value="NZ_CP027668.1"/>
</dbReference>
<sequence>MPWYRCDAHGDADTATGSRFAATRFIEADVAETAAAQARKSLGRELVRRGICPLNAEKMVSVDAVRRIDEEDVPGIVAPDMVWMARA</sequence>
<dbReference type="EMBL" id="CP027668">
    <property type="protein sequence ID" value="AVO47150.1"/>
    <property type="molecule type" value="Genomic_DNA"/>
</dbReference>